<keyword evidence="4" id="KW-1185">Reference proteome</keyword>
<dbReference type="SMART" id="SM00028">
    <property type="entry name" value="TPR"/>
    <property type="match status" value="3"/>
</dbReference>
<feature type="transmembrane region" description="Helical" evidence="2">
    <location>
        <begin position="207"/>
        <end position="223"/>
    </location>
</feature>
<dbReference type="InterPro" id="IPR019734">
    <property type="entry name" value="TPR_rpt"/>
</dbReference>
<accession>A0A437PU21</accession>
<reference evidence="3 4" key="1">
    <citation type="submission" date="2019-01" db="EMBL/GenBank/DDBJ databases">
        <authorList>
            <person name="Chen W.-M."/>
        </authorList>
    </citation>
    <scope>NUCLEOTIDE SEQUENCE [LARGE SCALE GENOMIC DNA]</scope>
    <source>
        <strain evidence="3 4">FSY-15</strain>
    </source>
</reference>
<dbReference type="SUPFAM" id="SSF48452">
    <property type="entry name" value="TPR-like"/>
    <property type="match status" value="1"/>
</dbReference>
<keyword evidence="2" id="KW-0812">Transmembrane</keyword>
<evidence type="ECO:0000256" key="1">
    <source>
        <dbReference type="PROSITE-ProRule" id="PRU00339"/>
    </source>
</evidence>
<keyword evidence="1" id="KW-0802">TPR repeat</keyword>
<feature type="transmembrane region" description="Helical" evidence="2">
    <location>
        <begin position="265"/>
        <end position="285"/>
    </location>
</feature>
<keyword evidence="2" id="KW-1133">Transmembrane helix</keyword>
<dbReference type="EMBL" id="SACY01000002">
    <property type="protein sequence ID" value="RVU25762.1"/>
    <property type="molecule type" value="Genomic_DNA"/>
</dbReference>
<dbReference type="RefSeq" id="WP_127802942.1">
    <property type="nucleotide sequence ID" value="NZ_SACY01000002.1"/>
</dbReference>
<dbReference type="PROSITE" id="PS50005">
    <property type="entry name" value="TPR"/>
    <property type="match status" value="1"/>
</dbReference>
<gene>
    <name evidence="3" type="ORF">EOJ36_04920</name>
</gene>
<name>A0A437PU21_9BACT</name>
<evidence type="ECO:0000313" key="4">
    <source>
        <dbReference type="Proteomes" id="UP000282832"/>
    </source>
</evidence>
<feature type="transmembrane region" description="Helical" evidence="2">
    <location>
        <begin position="178"/>
        <end position="195"/>
    </location>
</feature>
<dbReference type="Gene3D" id="1.25.40.10">
    <property type="entry name" value="Tetratricopeptide repeat domain"/>
    <property type="match status" value="1"/>
</dbReference>
<evidence type="ECO:0000313" key="3">
    <source>
        <dbReference type="EMBL" id="RVU25762.1"/>
    </source>
</evidence>
<dbReference type="AlphaFoldDB" id="A0A437PU21"/>
<feature type="repeat" description="TPR" evidence="1">
    <location>
        <begin position="433"/>
        <end position="466"/>
    </location>
</feature>
<organism evidence="3 4">
    <name type="scientific">Sandaracinomonas limnophila</name>
    <dbReference type="NCBI Taxonomy" id="1862386"/>
    <lineage>
        <taxon>Bacteria</taxon>
        <taxon>Pseudomonadati</taxon>
        <taxon>Bacteroidota</taxon>
        <taxon>Cytophagia</taxon>
        <taxon>Cytophagales</taxon>
        <taxon>Flectobacillaceae</taxon>
        <taxon>Sandaracinomonas</taxon>
    </lineage>
</organism>
<feature type="transmembrane region" description="Helical" evidence="2">
    <location>
        <begin position="78"/>
        <end position="96"/>
    </location>
</feature>
<proteinExistence type="predicted"/>
<dbReference type="OrthoDB" id="973593at2"/>
<feature type="transmembrane region" description="Helical" evidence="2">
    <location>
        <begin position="131"/>
        <end position="154"/>
    </location>
</feature>
<dbReference type="InterPro" id="IPR011990">
    <property type="entry name" value="TPR-like_helical_dom_sf"/>
</dbReference>
<feature type="transmembrane region" description="Helical" evidence="2">
    <location>
        <begin position="235"/>
        <end position="253"/>
    </location>
</feature>
<dbReference type="Proteomes" id="UP000282832">
    <property type="component" value="Unassembled WGS sequence"/>
</dbReference>
<sequence>MNQKSSYSIFYFILGAFLCLSPSLSFFWVQGFGISQRISSELIPSLAKVDQVKGLQLEMPIFLIRQQIVPYFTEINPIFTFIFFVFALIGILALSWEIKIWSKISTRQFYLGIGIWVLIFAIKLFPFEKNLIISSIGNFTLVTCLLSLVTLSILSSQTIPHLILQFGRNKAFSKTKRNYTLLYLVFLIDLGFGLYQQSFGNSLRPELMITILCLQWAAFWFQISSDSNLQGYKFLFAGIYLLSIPAVYWFYLHQNDAAIRFAFEWNFKCTFIMAILFPMFVFSNFKEIFSKNLALHTVVFKAHRIPLYLYQIGVLIVGLTWIFARNASLFHVFLAGYYNQIGDLEILSNKPQLAKISYQMAQGNSRLNLKSNFELARLSTSDEEKAQYLTYTLSKKPHLLTYLSVGTIYAKNDHPFQALFTFQEGFEKFPESAELATALAIQFEKLNQPKDALKYFQMASDLAPENASLFANKLYAQAQFENGKGTISAGFEEDLGTQTNRIALYLLQQKTVPFEFKKDFQMEHNVQNFAYLYNAEMYLKDKMPAVDYTSILNNDGIASTFPELKTLEAWHNYYQQKPLIGLDQLSLIIAQDTTAKTQGLQNILGFWKDTQLKSNTNLNFTDLRSAKKALESHPFNLQVLQKALPILNVHKQQKLAYQYAMASLRYNENIATYYPIYAHQALEISEITYAKDAMAKLKQLDLGLYEKEIKRFEKKMEKVKEISRF</sequence>
<keyword evidence="2" id="KW-0472">Membrane</keyword>
<comment type="caution">
    <text evidence="3">The sequence shown here is derived from an EMBL/GenBank/DDBJ whole genome shotgun (WGS) entry which is preliminary data.</text>
</comment>
<feature type="transmembrane region" description="Helical" evidence="2">
    <location>
        <begin position="9"/>
        <end position="29"/>
    </location>
</feature>
<feature type="transmembrane region" description="Helical" evidence="2">
    <location>
        <begin position="305"/>
        <end position="324"/>
    </location>
</feature>
<protein>
    <submittedName>
        <fullName evidence="3">Uncharacterized protein</fullName>
    </submittedName>
</protein>
<feature type="transmembrane region" description="Helical" evidence="2">
    <location>
        <begin position="108"/>
        <end position="125"/>
    </location>
</feature>
<evidence type="ECO:0000256" key="2">
    <source>
        <dbReference type="SAM" id="Phobius"/>
    </source>
</evidence>